<dbReference type="Gene3D" id="3.40.1350.10">
    <property type="match status" value="1"/>
</dbReference>
<dbReference type="HAMAP" id="MF_00048">
    <property type="entry name" value="UPF0102"/>
    <property type="match status" value="1"/>
</dbReference>
<dbReference type="AlphaFoldDB" id="A0A506V5R2"/>
<dbReference type="Pfam" id="PF02021">
    <property type="entry name" value="UPF0102"/>
    <property type="match status" value="1"/>
</dbReference>
<evidence type="ECO:0000313" key="3">
    <source>
        <dbReference type="EMBL" id="TPW41035.1"/>
    </source>
</evidence>
<proteinExistence type="inferred from homology"/>
<protein>
    <recommendedName>
        <fullName evidence="2">UPF0102 protein FKM52_16210</fullName>
    </recommendedName>
</protein>
<sequence length="131" mass="14898">MEPVSSGAGSPGQLSRQQKGARYELMARRHLERAGLVFIAANVRYRVGELDLIMRDGRQWVFVEVRYRRDARFGGAAMSVTWRKQQKLLRSAALWLTARNASFDTADCRFDVVAITGEQLTWLPDAFQAHI</sequence>
<dbReference type="InterPro" id="IPR003509">
    <property type="entry name" value="UPF0102_YraN-like"/>
</dbReference>
<evidence type="ECO:0000313" key="4">
    <source>
        <dbReference type="Proteomes" id="UP000319523"/>
    </source>
</evidence>
<evidence type="ECO:0000256" key="2">
    <source>
        <dbReference type="HAMAP-Rule" id="MF_00048"/>
    </source>
</evidence>
<dbReference type="EMBL" id="VHQI01000010">
    <property type="protein sequence ID" value="TPW41035.1"/>
    <property type="molecule type" value="Genomic_DNA"/>
</dbReference>
<dbReference type="OrthoDB" id="9794876at2"/>
<organism evidence="3 4">
    <name type="scientific">Mixta tenebrionis</name>
    <dbReference type="NCBI Taxonomy" id="2562439"/>
    <lineage>
        <taxon>Bacteria</taxon>
        <taxon>Pseudomonadati</taxon>
        <taxon>Pseudomonadota</taxon>
        <taxon>Gammaproteobacteria</taxon>
        <taxon>Enterobacterales</taxon>
        <taxon>Erwiniaceae</taxon>
        <taxon>Mixta</taxon>
    </lineage>
</organism>
<reference evidence="3 4" key="1">
    <citation type="submission" date="2019-06" db="EMBL/GenBank/DDBJ databases">
        <authorList>
            <person name="Yang Y."/>
        </authorList>
    </citation>
    <scope>NUCLEOTIDE SEQUENCE [LARGE SCALE GENOMIC DNA]</scope>
    <source>
        <strain evidence="3 4">BIT-26</strain>
    </source>
</reference>
<gene>
    <name evidence="3" type="ORF">FKM52_16210</name>
</gene>
<dbReference type="RefSeq" id="WP_141177193.1">
    <property type="nucleotide sequence ID" value="NZ_JBHUFX010000034.1"/>
</dbReference>
<accession>A0A506V5R2</accession>
<keyword evidence="4" id="KW-1185">Reference proteome</keyword>
<name>A0A506V5R2_9GAMM</name>
<comment type="similarity">
    <text evidence="1 2">Belongs to the UPF0102 family.</text>
</comment>
<evidence type="ECO:0000256" key="1">
    <source>
        <dbReference type="ARBA" id="ARBA00006738"/>
    </source>
</evidence>
<dbReference type="PANTHER" id="PTHR34039:SF1">
    <property type="entry name" value="UPF0102 PROTEIN YRAN"/>
    <property type="match status" value="1"/>
</dbReference>
<dbReference type="NCBIfam" id="NF009150">
    <property type="entry name" value="PRK12497.1-3"/>
    <property type="match status" value="1"/>
</dbReference>
<dbReference type="InterPro" id="IPR011856">
    <property type="entry name" value="tRNA_endonuc-like_dom_sf"/>
</dbReference>
<dbReference type="NCBIfam" id="TIGR00252">
    <property type="entry name" value="YraN family protein"/>
    <property type="match status" value="1"/>
</dbReference>
<dbReference type="InterPro" id="IPR011335">
    <property type="entry name" value="Restrct_endonuc-II-like"/>
</dbReference>
<dbReference type="PANTHER" id="PTHR34039">
    <property type="entry name" value="UPF0102 PROTEIN YRAN"/>
    <property type="match status" value="1"/>
</dbReference>
<dbReference type="GO" id="GO:0003676">
    <property type="term" value="F:nucleic acid binding"/>
    <property type="evidence" value="ECO:0007669"/>
    <property type="project" value="InterPro"/>
</dbReference>
<comment type="caution">
    <text evidence="3">The sequence shown here is derived from an EMBL/GenBank/DDBJ whole genome shotgun (WGS) entry which is preliminary data.</text>
</comment>
<dbReference type="SUPFAM" id="SSF52980">
    <property type="entry name" value="Restriction endonuclease-like"/>
    <property type="match status" value="1"/>
</dbReference>
<dbReference type="Proteomes" id="UP000319523">
    <property type="component" value="Unassembled WGS sequence"/>
</dbReference>